<keyword evidence="1 3" id="KW-0963">Cytoplasm</keyword>
<feature type="active site" description="Cysteine persulfide intermediate" evidence="3">
    <location>
        <position position="107"/>
    </location>
</feature>
<organism evidence="4 5">
    <name type="scientific">Thalassotalea nanhaiensis</name>
    <dbReference type="NCBI Taxonomy" id="3065648"/>
    <lineage>
        <taxon>Bacteria</taxon>
        <taxon>Pseudomonadati</taxon>
        <taxon>Pseudomonadota</taxon>
        <taxon>Gammaproteobacteria</taxon>
        <taxon>Alteromonadales</taxon>
        <taxon>Colwelliaceae</taxon>
        <taxon>Thalassotalea</taxon>
    </lineage>
</organism>
<dbReference type="SUPFAM" id="SSF53927">
    <property type="entry name" value="Cytidine deaminase-like"/>
    <property type="match status" value="1"/>
</dbReference>
<dbReference type="HAMAP" id="MF_00187">
    <property type="entry name" value="FdhD"/>
    <property type="match status" value="1"/>
</dbReference>
<comment type="caution">
    <text evidence="3">Lacks conserved residue(s) required for the propagation of feature annotation.</text>
</comment>
<dbReference type="Gene3D" id="3.10.20.10">
    <property type="match status" value="1"/>
</dbReference>
<evidence type="ECO:0000313" key="4">
    <source>
        <dbReference type="EMBL" id="WNC69366.1"/>
    </source>
</evidence>
<evidence type="ECO:0000256" key="2">
    <source>
        <dbReference type="ARBA" id="ARBA00023150"/>
    </source>
</evidence>
<dbReference type="InterPro" id="IPR016193">
    <property type="entry name" value="Cytidine_deaminase-like"/>
</dbReference>
<dbReference type="Pfam" id="PF02634">
    <property type="entry name" value="FdhD-NarQ"/>
    <property type="match status" value="1"/>
</dbReference>
<evidence type="ECO:0000256" key="3">
    <source>
        <dbReference type="HAMAP-Rule" id="MF_00187"/>
    </source>
</evidence>
<dbReference type="PIRSF" id="PIRSF015626">
    <property type="entry name" value="FdhD"/>
    <property type="match status" value="1"/>
</dbReference>
<accession>A0ABY9TLQ7</accession>
<keyword evidence="5" id="KW-1185">Reference proteome</keyword>
<evidence type="ECO:0000313" key="5">
    <source>
        <dbReference type="Proteomes" id="UP001248581"/>
    </source>
</evidence>
<proteinExistence type="inferred from homology"/>
<comment type="function">
    <text evidence="3">Required for formate dehydrogenase (FDH) activity. Acts as a sulfur carrier protein that transfers sulfur from IscS to the molybdenum cofactor prior to its insertion into FDH.</text>
</comment>
<protein>
    <recommendedName>
        <fullName evidence="3">Sulfur carrier protein FdhD</fullName>
    </recommendedName>
</protein>
<dbReference type="NCBIfam" id="TIGR00129">
    <property type="entry name" value="fdhD_narQ"/>
    <property type="match status" value="1"/>
</dbReference>
<dbReference type="Proteomes" id="UP001248581">
    <property type="component" value="Chromosome"/>
</dbReference>
<keyword evidence="2 3" id="KW-0501">Molybdenum cofactor biosynthesis</keyword>
<sequence length="264" mass="28920">MNVQQVTKKTRTTTQTQVDTDWVISEQAIALVYNGISHAVMMATPDDLHDFALGFSLNEGIIERETDLLDFEVKQQTNGLELNITLNSRQFSALKNKRRSLAGNSGCGLCGVESLEQTVKSRLCLPKSSLITLSACQHAIEQFIDKQVLRQKVGGVHGAAFCSTETGEVLLIREDVGRHNSLDKLIGALVKNKQQLTPDKGFILVSSRASYEMVDKTIAAGINHLVSMSAATSKAIDWAEQHQLNLIAFASSTRQVIYADNTIS</sequence>
<dbReference type="EMBL" id="CP134146">
    <property type="protein sequence ID" value="WNC69366.1"/>
    <property type="molecule type" value="Genomic_DNA"/>
</dbReference>
<name>A0ABY9TLQ7_9GAMM</name>
<dbReference type="RefSeq" id="WP_348388509.1">
    <property type="nucleotide sequence ID" value="NZ_CP134146.1"/>
</dbReference>
<comment type="subcellular location">
    <subcellularLocation>
        <location evidence="3">Cytoplasm</location>
    </subcellularLocation>
</comment>
<comment type="similarity">
    <text evidence="3">Belongs to the FdhD family.</text>
</comment>
<dbReference type="PANTHER" id="PTHR30592:SF1">
    <property type="entry name" value="SULFUR CARRIER PROTEIN FDHD"/>
    <property type="match status" value="1"/>
</dbReference>
<gene>
    <name evidence="3 4" type="primary">fdhD</name>
    <name evidence="4" type="ORF">RI845_04240</name>
</gene>
<dbReference type="Gene3D" id="3.40.140.10">
    <property type="entry name" value="Cytidine Deaminase, domain 2"/>
    <property type="match status" value="1"/>
</dbReference>
<dbReference type="InterPro" id="IPR003786">
    <property type="entry name" value="FdhD"/>
</dbReference>
<reference evidence="5" key="1">
    <citation type="submission" date="2023-09" db="EMBL/GenBank/DDBJ databases">
        <authorList>
            <person name="Li S."/>
            <person name="Li X."/>
            <person name="Zhang C."/>
            <person name="Zhao Z."/>
        </authorList>
    </citation>
    <scope>NUCLEOTIDE SEQUENCE [LARGE SCALE GENOMIC DNA]</scope>
    <source>
        <strain evidence="5">SQ345</strain>
    </source>
</reference>
<dbReference type="PANTHER" id="PTHR30592">
    <property type="entry name" value="FORMATE DEHYDROGENASE"/>
    <property type="match status" value="1"/>
</dbReference>
<evidence type="ECO:0000256" key="1">
    <source>
        <dbReference type="ARBA" id="ARBA00022490"/>
    </source>
</evidence>